<proteinExistence type="predicted"/>
<dbReference type="Proteomes" id="UP000652761">
    <property type="component" value="Unassembled WGS sequence"/>
</dbReference>
<comment type="caution">
    <text evidence="1">The sequence shown here is derived from an EMBL/GenBank/DDBJ whole genome shotgun (WGS) entry which is preliminary data.</text>
</comment>
<protein>
    <submittedName>
        <fullName evidence="1">Uncharacterized protein</fullName>
    </submittedName>
</protein>
<dbReference type="AlphaFoldDB" id="A0A843TLP8"/>
<evidence type="ECO:0000313" key="2">
    <source>
        <dbReference type="Proteomes" id="UP000652761"/>
    </source>
</evidence>
<name>A0A843TLP8_COLES</name>
<organism evidence="1 2">
    <name type="scientific">Colocasia esculenta</name>
    <name type="common">Wild taro</name>
    <name type="synonym">Arum esculentum</name>
    <dbReference type="NCBI Taxonomy" id="4460"/>
    <lineage>
        <taxon>Eukaryota</taxon>
        <taxon>Viridiplantae</taxon>
        <taxon>Streptophyta</taxon>
        <taxon>Embryophyta</taxon>
        <taxon>Tracheophyta</taxon>
        <taxon>Spermatophyta</taxon>
        <taxon>Magnoliopsida</taxon>
        <taxon>Liliopsida</taxon>
        <taxon>Araceae</taxon>
        <taxon>Aroideae</taxon>
        <taxon>Colocasieae</taxon>
        <taxon>Colocasia</taxon>
    </lineage>
</organism>
<accession>A0A843TLP8</accession>
<dbReference type="EMBL" id="NMUH01000067">
    <property type="protein sequence ID" value="MQL70414.1"/>
    <property type="molecule type" value="Genomic_DNA"/>
</dbReference>
<gene>
    <name evidence="1" type="ORF">Taro_002733</name>
</gene>
<keyword evidence="2" id="KW-1185">Reference proteome</keyword>
<sequence>MSALQATKHKLSQVTVRLLSFSQPDVQLKHRSEGVQDRWHRPRRYTQYRDKPRAQQTHVLGSHRTWGTQLERHSGIGLYYINTHTRATLTINDLACHWSSHDLHCHVKLKAWQPITTYYL</sequence>
<evidence type="ECO:0000313" key="1">
    <source>
        <dbReference type="EMBL" id="MQL70414.1"/>
    </source>
</evidence>
<reference evidence="1" key="1">
    <citation type="submission" date="2017-07" db="EMBL/GenBank/DDBJ databases">
        <title>Taro Niue Genome Assembly and Annotation.</title>
        <authorList>
            <person name="Atibalentja N."/>
            <person name="Keating K."/>
            <person name="Fields C.J."/>
        </authorList>
    </citation>
    <scope>NUCLEOTIDE SEQUENCE</scope>
    <source>
        <strain evidence="1">Niue_2</strain>
        <tissue evidence="1">Leaf</tissue>
    </source>
</reference>